<sequence>MEVFEPQARVLSFQSVSDDVSDYAKSLRRASGSSVASLKQPTPRRGSKAVGSYVSPYRLWRQLSDGLQDKQNAADDEVKKSVVENTYRTKPKQKFPEREVEEIIRSSLQDMLKEQIYSAMECGFLTKLLSSRIMERVKSLNIERYKLVCLVNVGSKHNQGIRVASRCLWNEDVDTQATASVENSTLFAVATVFGIYFE</sequence>
<dbReference type="GO" id="GO:0045505">
    <property type="term" value="F:dynein intermediate chain binding"/>
    <property type="evidence" value="ECO:0007669"/>
    <property type="project" value="TreeGrafter"/>
</dbReference>
<dbReference type="GO" id="GO:0005737">
    <property type="term" value="C:cytoplasm"/>
    <property type="evidence" value="ECO:0007669"/>
    <property type="project" value="TreeGrafter"/>
</dbReference>
<evidence type="ECO:0000256" key="1">
    <source>
        <dbReference type="ARBA" id="ARBA00005361"/>
    </source>
</evidence>
<reference evidence="3" key="1">
    <citation type="journal article" date="2023" name="G3 (Bethesda)">
        <title>Whole genome assembly and annotation of the endangered Caribbean coral Acropora cervicornis.</title>
        <authorList>
            <person name="Selwyn J.D."/>
            <person name="Vollmer S.V."/>
        </authorList>
    </citation>
    <scope>NUCLEOTIDE SEQUENCE</scope>
    <source>
        <strain evidence="3">K2</strain>
    </source>
</reference>
<evidence type="ECO:0000313" key="4">
    <source>
        <dbReference type="Proteomes" id="UP001249851"/>
    </source>
</evidence>
<evidence type="ECO:0000256" key="2">
    <source>
        <dbReference type="SAM" id="MobiDB-lite"/>
    </source>
</evidence>
<dbReference type="Proteomes" id="UP001249851">
    <property type="component" value="Unassembled WGS sequence"/>
</dbReference>
<keyword evidence="4" id="KW-1185">Reference proteome</keyword>
<dbReference type="InterPro" id="IPR038586">
    <property type="entry name" value="Tctex-1-like_sf"/>
</dbReference>
<proteinExistence type="inferred from homology"/>
<comment type="caution">
    <text evidence="3">The sequence shown here is derived from an EMBL/GenBank/DDBJ whole genome shotgun (WGS) entry which is preliminary data.</text>
</comment>
<dbReference type="PANTHER" id="PTHR21255">
    <property type="entry name" value="T-COMPLEX-ASSOCIATED-TESTIS-EXPRESSED 1/ DYNEIN LIGHT CHAIN"/>
    <property type="match status" value="1"/>
</dbReference>
<accession>A0AAD9V0H2</accession>
<reference evidence="3" key="2">
    <citation type="journal article" date="2023" name="Science">
        <title>Genomic signatures of disease resistance in endangered staghorn corals.</title>
        <authorList>
            <person name="Vollmer S.V."/>
            <person name="Selwyn J.D."/>
            <person name="Despard B.A."/>
            <person name="Roesel C.L."/>
        </authorList>
    </citation>
    <scope>NUCLEOTIDE SEQUENCE</scope>
    <source>
        <strain evidence="3">K2</strain>
    </source>
</reference>
<dbReference type="AlphaFoldDB" id="A0AAD9V0H2"/>
<dbReference type="PANTHER" id="PTHR21255:SF65">
    <property type="entry name" value="TCTEX1 DOMAIN-CONTAINING PROTEIN 2"/>
    <property type="match status" value="1"/>
</dbReference>
<dbReference type="GO" id="GO:0005868">
    <property type="term" value="C:cytoplasmic dynein complex"/>
    <property type="evidence" value="ECO:0007669"/>
    <property type="project" value="TreeGrafter"/>
</dbReference>
<dbReference type="CDD" id="cd21451">
    <property type="entry name" value="DLC-like_TCTEX1D"/>
    <property type="match status" value="1"/>
</dbReference>
<dbReference type="InterPro" id="IPR005334">
    <property type="entry name" value="Tctex-1-like"/>
</dbReference>
<dbReference type="GO" id="GO:0007018">
    <property type="term" value="P:microtubule-based movement"/>
    <property type="evidence" value="ECO:0007669"/>
    <property type="project" value="TreeGrafter"/>
</dbReference>
<dbReference type="Pfam" id="PF03645">
    <property type="entry name" value="Tctex-1"/>
    <property type="match status" value="1"/>
</dbReference>
<gene>
    <name evidence="3" type="ORF">P5673_021232</name>
</gene>
<dbReference type="Gene3D" id="3.30.1140.40">
    <property type="entry name" value="Tctex-1"/>
    <property type="match status" value="1"/>
</dbReference>
<name>A0AAD9V0H2_ACRCE</name>
<protein>
    <submittedName>
        <fullName evidence="3">Dynein light chain Tctex-type 5-B</fullName>
    </submittedName>
</protein>
<feature type="region of interest" description="Disordered" evidence="2">
    <location>
        <begin position="30"/>
        <end position="50"/>
    </location>
</feature>
<feature type="compositionally biased region" description="Polar residues" evidence="2">
    <location>
        <begin position="31"/>
        <end position="40"/>
    </location>
</feature>
<evidence type="ECO:0000313" key="3">
    <source>
        <dbReference type="EMBL" id="KAK2556681.1"/>
    </source>
</evidence>
<organism evidence="3 4">
    <name type="scientific">Acropora cervicornis</name>
    <name type="common">Staghorn coral</name>
    <dbReference type="NCBI Taxonomy" id="6130"/>
    <lineage>
        <taxon>Eukaryota</taxon>
        <taxon>Metazoa</taxon>
        <taxon>Cnidaria</taxon>
        <taxon>Anthozoa</taxon>
        <taxon>Hexacorallia</taxon>
        <taxon>Scleractinia</taxon>
        <taxon>Astrocoeniina</taxon>
        <taxon>Acroporidae</taxon>
        <taxon>Acropora</taxon>
    </lineage>
</organism>
<comment type="similarity">
    <text evidence="1">Belongs to the dynein light chain Tctex-type family.</text>
</comment>
<dbReference type="EMBL" id="JARQWQ010000054">
    <property type="protein sequence ID" value="KAK2556681.1"/>
    <property type="molecule type" value="Genomic_DNA"/>
</dbReference>